<proteinExistence type="predicted"/>
<keyword evidence="3" id="KW-1185">Reference proteome</keyword>
<sequence>MFRLALLLFVVIGASMAGIFIVAALVAGLDTQTPIVWAAVLGFVAAVPVSYLVARQLT</sequence>
<evidence type="ECO:0008006" key="4">
    <source>
        <dbReference type="Google" id="ProtNLM"/>
    </source>
</evidence>
<organism evidence="2 3">
    <name type="scientific">Tropicimonas isoalkanivorans</name>
    <dbReference type="NCBI Taxonomy" id="441112"/>
    <lineage>
        <taxon>Bacteria</taxon>
        <taxon>Pseudomonadati</taxon>
        <taxon>Pseudomonadota</taxon>
        <taxon>Alphaproteobacteria</taxon>
        <taxon>Rhodobacterales</taxon>
        <taxon>Roseobacteraceae</taxon>
        <taxon>Tropicimonas</taxon>
    </lineage>
</organism>
<evidence type="ECO:0000256" key="1">
    <source>
        <dbReference type="SAM" id="Phobius"/>
    </source>
</evidence>
<protein>
    <recommendedName>
        <fullName evidence="4">CTP synthetase</fullName>
    </recommendedName>
</protein>
<accession>A0A1I1IGU2</accession>
<evidence type="ECO:0000313" key="2">
    <source>
        <dbReference type="EMBL" id="SFC35486.1"/>
    </source>
</evidence>
<dbReference type="AlphaFoldDB" id="A0A1I1IGU2"/>
<dbReference type="RefSeq" id="WP_093360413.1">
    <property type="nucleotide sequence ID" value="NZ_FOLG01000004.1"/>
</dbReference>
<evidence type="ECO:0000313" key="3">
    <source>
        <dbReference type="Proteomes" id="UP000198728"/>
    </source>
</evidence>
<gene>
    <name evidence="2" type="ORF">SAMN04488094_10486</name>
</gene>
<feature type="transmembrane region" description="Helical" evidence="1">
    <location>
        <begin position="34"/>
        <end position="54"/>
    </location>
</feature>
<dbReference type="OrthoDB" id="7510999at2"/>
<dbReference type="Proteomes" id="UP000198728">
    <property type="component" value="Unassembled WGS sequence"/>
</dbReference>
<dbReference type="STRING" id="441112.SAMN04488094_10486"/>
<reference evidence="2 3" key="1">
    <citation type="submission" date="2016-10" db="EMBL/GenBank/DDBJ databases">
        <authorList>
            <person name="de Groot N.N."/>
        </authorList>
    </citation>
    <scope>NUCLEOTIDE SEQUENCE [LARGE SCALE GENOMIC DNA]</scope>
    <source>
        <strain evidence="2 3">DSM 19548</strain>
    </source>
</reference>
<keyword evidence="1" id="KW-0472">Membrane</keyword>
<keyword evidence="1" id="KW-0812">Transmembrane</keyword>
<dbReference type="EMBL" id="FOLG01000004">
    <property type="protein sequence ID" value="SFC35486.1"/>
    <property type="molecule type" value="Genomic_DNA"/>
</dbReference>
<name>A0A1I1IGU2_9RHOB</name>
<keyword evidence="1" id="KW-1133">Transmembrane helix</keyword>